<evidence type="ECO:0000313" key="2">
    <source>
        <dbReference type="EMBL" id="EDN79388.1"/>
    </source>
</evidence>
<protein>
    <submittedName>
        <fullName evidence="2">Uncharacterized protein</fullName>
    </submittedName>
</protein>
<keyword evidence="1" id="KW-0812">Transmembrane</keyword>
<reference evidence="2 3" key="1">
    <citation type="submission" date="2007-04" db="EMBL/GenBank/DDBJ databases">
        <authorList>
            <person name="Fulton L."/>
            <person name="Clifton S."/>
            <person name="Fulton B."/>
            <person name="Xu J."/>
            <person name="Minx P."/>
            <person name="Pepin K.H."/>
            <person name="Johnson M."/>
            <person name="Thiruvilangam P."/>
            <person name="Bhonagiri V."/>
            <person name="Nash W.E."/>
            <person name="Mardis E.R."/>
            <person name="Wilson R.K."/>
        </authorList>
    </citation>
    <scope>NUCLEOTIDE SEQUENCE [LARGE SCALE GENOMIC DNA]</scope>
    <source>
        <strain evidence="2 3">ATCC 29149</strain>
    </source>
</reference>
<evidence type="ECO:0000313" key="3">
    <source>
        <dbReference type="Proteomes" id="UP000004410"/>
    </source>
</evidence>
<dbReference type="AlphaFoldDB" id="A7AXZ1"/>
<evidence type="ECO:0000256" key="1">
    <source>
        <dbReference type="SAM" id="Phobius"/>
    </source>
</evidence>
<proteinExistence type="predicted"/>
<sequence>MTSTVSSTGIGWDKDREAKLSKQYKRESEKEMVLIPFFFGLPIFFYFVKSIII</sequence>
<gene>
    <name evidence="2" type="ORF">RUMGNA_00156</name>
</gene>
<comment type="caution">
    <text evidence="2">The sequence shown here is derived from an EMBL/GenBank/DDBJ whole genome shotgun (WGS) entry which is preliminary data.</text>
</comment>
<accession>A7AXZ1</accession>
<dbReference type="Proteomes" id="UP000004410">
    <property type="component" value="Unassembled WGS sequence"/>
</dbReference>
<dbReference type="EMBL" id="AAYG02000002">
    <property type="protein sequence ID" value="EDN79388.1"/>
    <property type="molecule type" value="Genomic_DNA"/>
</dbReference>
<keyword evidence="1" id="KW-1133">Transmembrane helix</keyword>
<feature type="transmembrane region" description="Helical" evidence="1">
    <location>
        <begin position="32"/>
        <end position="52"/>
    </location>
</feature>
<dbReference type="PaxDb" id="411470-RUMGNA_00156"/>
<reference evidence="2 3" key="2">
    <citation type="submission" date="2007-06" db="EMBL/GenBank/DDBJ databases">
        <title>Draft genome sequence of Ruminococcus gnavus (ATCC 29149).</title>
        <authorList>
            <person name="Sudarsanam P."/>
            <person name="Ley R."/>
            <person name="Guruge J."/>
            <person name="Turnbaugh P.J."/>
            <person name="Mahowald M."/>
            <person name="Liep D."/>
            <person name="Gordon J."/>
        </authorList>
    </citation>
    <scope>NUCLEOTIDE SEQUENCE [LARGE SCALE GENOMIC DNA]</scope>
    <source>
        <strain evidence="2 3">ATCC 29149</strain>
    </source>
</reference>
<organism evidence="2 3">
    <name type="scientific">Mediterraneibacter gnavus (strain ATCC 29149 / DSM 114966 / JCM 6515 / VPI C7-9)</name>
    <name type="common">Ruminococcus gnavus</name>
    <dbReference type="NCBI Taxonomy" id="411470"/>
    <lineage>
        <taxon>Bacteria</taxon>
        <taxon>Bacillati</taxon>
        <taxon>Bacillota</taxon>
        <taxon>Clostridia</taxon>
        <taxon>Lachnospirales</taxon>
        <taxon>Lachnospiraceae</taxon>
        <taxon>Mediterraneibacter</taxon>
    </lineage>
</organism>
<keyword evidence="1" id="KW-0472">Membrane</keyword>
<name>A7AXZ1_MEDG7</name>